<dbReference type="AlphaFoldDB" id="A0A3R7J8W1"/>
<dbReference type="EMBL" id="MAYM02000448">
    <property type="protein sequence ID" value="RLN38357.1"/>
    <property type="molecule type" value="Genomic_DNA"/>
</dbReference>
<dbReference type="EMBL" id="MBDN02000209">
    <property type="protein sequence ID" value="RLN78055.1"/>
    <property type="molecule type" value="Genomic_DNA"/>
</dbReference>
<proteinExistence type="predicted"/>
<reference evidence="5 6" key="2">
    <citation type="submission" date="2018-07" db="EMBL/GenBank/DDBJ databases">
        <title>Genome sequencing of oomycete isolates from Chile give support for New Zealand origin for Phytophthora kernoviae and make available the first Nothophytophthora sp. genome.</title>
        <authorList>
            <person name="Studholme D.J."/>
            <person name="Sanfuentes E."/>
            <person name="Panda P."/>
            <person name="Hill R."/>
            <person name="Sambles C."/>
            <person name="Grant M."/>
            <person name="Williams N.M."/>
            <person name="Mcdougal R.L."/>
        </authorList>
    </citation>
    <scope>NUCLEOTIDE SEQUENCE [LARGE SCALE GENOMIC DNA]</scope>
    <source>
        <strain evidence="3">Chile2</strain>
        <strain evidence="4">Chile4</strain>
    </source>
</reference>
<name>A0A3R7J8W1_9STRA</name>
<dbReference type="Proteomes" id="UP000785171">
    <property type="component" value="Unassembled WGS sequence"/>
</dbReference>
<accession>A0A3R7J8W1</accession>
<dbReference type="Proteomes" id="UP000285883">
    <property type="component" value="Unassembled WGS sequence"/>
</dbReference>
<evidence type="ECO:0000313" key="5">
    <source>
        <dbReference type="Proteomes" id="UP000285624"/>
    </source>
</evidence>
<organism evidence="3 6">
    <name type="scientific">Phytophthora kernoviae</name>
    <dbReference type="NCBI Taxonomy" id="325452"/>
    <lineage>
        <taxon>Eukaryota</taxon>
        <taxon>Sar</taxon>
        <taxon>Stramenopiles</taxon>
        <taxon>Oomycota</taxon>
        <taxon>Peronosporomycetes</taxon>
        <taxon>Peronosporales</taxon>
        <taxon>Peronosporaceae</taxon>
        <taxon>Phytophthora</taxon>
    </lineage>
</organism>
<keyword evidence="5" id="KW-1185">Reference proteome</keyword>
<reference evidence="1" key="1">
    <citation type="journal article" date="2015" name="Genom Data">
        <title>Genome sequences of six Phytophthora species associated with forests in New Zealand.</title>
        <authorList>
            <person name="Studholme D.J."/>
            <person name="McDougal R.L."/>
            <person name="Sambles C."/>
            <person name="Hansen E."/>
            <person name="Hardy G."/>
            <person name="Grant M."/>
            <person name="Ganley R.J."/>
            <person name="Williams N.M."/>
        </authorList>
    </citation>
    <scope>NUCLEOTIDE SEQUENCE</scope>
    <source>
        <strain evidence="1">NZFS 2646</strain>
        <strain evidence="2">NZFS 3630</strain>
    </source>
</reference>
<evidence type="ECO:0000313" key="2">
    <source>
        <dbReference type="EMBL" id="KAG2523596.1"/>
    </source>
</evidence>
<dbReference type="Proteomes" id="UP000792063">
    <property type="component" value="Unassembled WGS sequence"/>
</dbReference>
<dbReference type="EMBL" id="JPWV03000180">
    <property type="protein sequence ID" value="KAG2521988.1"/>
    <property type="molecule type" value="Genomic_DNA"/>
</dbReference>
<evidence type="ECO:0000313" key="3">
    <source>
        <dbReference type="EMBL" id="RLN38357.1"/>
    </source>
</evidence>
<reference evidence="1" key="3">
    <citation type="submission" date="2020-06" db="EMBL/GenBank/DDBJ databases">
        <authorList>
            <person name="Studholme D.J."/>
        </authorList>
    </citation>
    <scope>NUCLEOTIDE SEQUENCE</scope>
    <source>
        <strain evidence="1">NZFS 2646</strain>
        <strain evidence="2">NZFS 3630</strain>
    </source>
</reference>
<comment type="caution">
    <text evidence="3">The sequence shown here is derived from an EMBL/GenBank/DDBJ whole genome shotgun (WGS) entry which is preliminary data.</text>
</comment>
<gene>
    <name evidence="3" type="ORF">BBI17_006348</name>
    <name evidence="4" type="ORF">BBO99_00006244</name>
    <name evidence="1" type="ORF">JM16_006045</name>
    <name evidence="2" type="ORF">JM18_005713</name>
</gene>
<evidence type="ECO:0000313" key="6">
    <source>
        <dbReference type="Proteomes" id="UP000285883"/>
    </source>
</evidence>
<protein>
    <recommendedName>
        <fullName evidence="7">RxLR effector protein</fullName>
    </recommendedName>
</protein>
<dbReference type="EMBL" id="JPWU03000177">
    <property type="protein sequence ID" value="KAG2523596.1"/>
    <property type="molecule type" value="Genomic_DNA"/>
</dbReference>
<evidence type="ECO:0000313" key="4">
    <source>
        <dbReference type="EMBL" id="RLN78055.1"/>
    </source>
</evidence>
<sequence length="90" mass="10871">MRFDNDEERGLNFKLFKDIFKPKPKLKPEGFSFDKLKLMMERDDVAFPIFKTWFKNGEDVYTLLKIDDYPQFRKIYDSYMSYRSTMTGGV</sequence>
<evidence type="ECO:0008006" key="7">
    <source>
        <dbReference type="Google" id="ProtNLM"/>
    </source>
</evidence>
<evidence type="ECO:0000313" key="1">
    <source>
        <dbReference type="EMBL" id="KAG2521988.1"/>
    </source>
</evidence>
<dbReference type="Proteomes" id="UP000285624">
    <property type="component" value="Unassembled WGS sequence"/>
</dbReference>